<dbReference type="InterPro" id="IPR036259">
    <property type="entry name" value="MFS_trans_sf"/>
</dbReference>
<dbReference type="PANTHER" id="PTHR23520:SF2">
    <property type="entry name" value="ABR173CP"/>
    <property type="match status" value="1"/>
</dbReference>
<dbReference type="SUPFAM" id="SSF103473">
    <property type="entry name" value="MFS general substrate transporter"/>
    <property type="match status" value="1"/>
</dbReference>
<dbReference type="InterPro" id="IPR020846">
    <property type="entry name" value="MFS_dom"/>
</dbReference>
<feature type="transmembrane region" description="Helical" evidence="3">
    <location>
        <begin position="184"/>
        <end position="201"/>
    </location>
</feature>
<keyword evidence="6" id="KW-1185">Reference proteome</keyword>
<dbReference type="Proteomes" id="UP000001996">
    <property type="component" value="Unassembled WGS sequence"/>
</dbReference>
<dbReference type="eggNOG" id="ENOG502QTZH">
    <property type="taxonomic scope" value="Eukaryota"/>
</dbReference>
<name>A5E3A3_LODEL</name>
<dbReference type="InParanoid" id="A5E3A3"/>
<feature type="transmembrane region" description="Helical" evidence="3">
    <location>
        <begin position="349"/>
        <end position="371"/>
    </location>
</feature>
<dbReference type="PANTHER" id="PTHR23520">
    <property type="entry name" value="TRANSPORTER, PUTATIVE (AFU_ORTHOLOGUE AFUA_3G04000)-RELATED"/>
    <property type="match status" value="1"/>
</dbReference>
<dbReference type="HOGENOM" id="CLU_025894_2_0_1"/>
<feature type="transmembrane region" description="Helical" evidence="3">
    <location>
        <begin position="275"/>
        <end position="298"/>
    </location>
</feature>
<feature type="transmembrane region" description="Helical" evidence="3">
    <location>
        <begin position="424"/>
        <end position="448"/>
    </location>
</feature>
<dbReference type="OrthoDB" id="10027823at2759"/>
<evidence type="ECO:0000256" key="1">
    <source>
        <dbReference type="ARBA" id="ARBA00004141"/>
    </source>
</evidence>
<feature type="transmembrane region" description="Helical" evidence="3">
    <location>
        <begin position="16"/>
        <end position="39"/>
    </location>
</feature>
<feature type="region of interest" description="Disordered" evidence="2">
    <location>
        <begin position="212"/>
        <end position="243"/>
    </location>
</feature>
<keyword evidence="3" id="KW-0812">Transmembrane</keyword>
<gene>
    <name evidence="5" type="ORF">LELG_04090</name>
</gene>
<dbReference type="OMA" id="LGYGFMP"/>
<dbReference type="Gene3D" id="1.20.1250.20">
    <property type="entry name" value="MFS general substrate transporter like domains"/>
    <property type="match status" value="2"/>
</dbReference>
<feature type="domain" description="Major facilitator superfamily (MFS) profile" evidence="4">
    <location>
        <begin position="13"/>
        <end position="452"/>
    </location>
</feature>
<feature type="transmembrane region" description="Helical" evidence="3">
    <location>
        <begin position="142"/>
        <end position="164"/>
    </location>
</feature>
<feature type="transmembrane region" description="Helical" evidence="3">
    <location>
        <begin position="51"/>
        <end position="71"/>
    </location>
</feature>
<evidence type="ECO:0000313" key="5">
    <source>
        <dbReference type="EMBL" id="EDK45911.1"/>
    </source>
</evidence>
<dbReference type="GeneID" id="5232027"/>
<dbReference type="AlphaFoldDB" id="A5E3A3"/>
<dbReference type="PROSITE" id="PS50850">
    <property type="entry name" value="MFS"/>
    <property type="match status" value="1"/>
</dbReference>
<evidence type="ECO:0000259" key="4">
    <source>
        <dbReference type="PROSITE" id="PS50850"/>
    </source>
</evidence>
<protein>
    <recommendedName>
        <fullName evidence="4">Major facilitator superfamily (MFS) profile domain-containing protein</fullName>
    </recommendedName>
</protein>
<dbReference type="InterPro" id="IPR011701">
    <property type="entry name" value="MFS"/>
</dbReference>
<dbReference type="VEuPathDB" id="FungiDB:LELG_04090"/>
<evidence type="ECO:0000256" key="3">
    <source>
        <dbReference type="SAM" id="Phobius"/>
    </source>
</evidence>
<keyword evidence="3" id="KW-0472">Membrane</keyword>
<dbReference type="Pfam" id="PF07690">
    <property type="entry name" value="MFS_1"/>
    <property type="match status" value="2"/>
</dbReference>
<sequence length="461" mass="50912">MHLLKTLGESTLDIRLLWLSVFLRMASYGLTNQVLVLYLRSIKISPSKIGVFMTLTLIGDTLISYCLTWYADQIGRRRVMLIGSFMMLVSGIVFAKSTDFTILLLAAIIGVISPSGDETGPFKTVEEASIAHLTPHVHRPEVFAFHGVFATAGAALGSLIAGFMVDYLHDIRGWDLTNCYQSVFLVYLGFAIVKFAIMMGLSEKCEVYVSSFAENEEEEQEEEQEETIESGTEETPLIEEEATEPVEAEEISLRASVSSRAFGFSKTTRKHLPKLMSIFMLDSLGYGFMPSAWVIYYLKLTFELTASALGTLFFITNSVDAFSSLPSAYLSKSLGPVKAILFTQVPSSIFFGIIAMCQTFAPVAVLLVLYYTTTTMDVVPRQVFLTSIVPRNELVKVLGTVNIGKTFARCIGPNLTGLLAEHNMLHYGFVINAACVLLADFILATNFVHMDNSILKKQGVQ</sequence>
<evidence type="ECO:0000256" key="2">
    <source>
        <dbReference type="SAM" id="MobiDB-lite"/>
    </source>
</evidence>
<dbReference type="KEGG" id="lel:PVL30_004914"/>
<reference evidence="5 6" key="1">
    <citation type="journal article" date="2009" name="Nature">
        <title>Evolution of pathogenicity and sexual reproduction in eight Candida genomes.</title>
        <authorList>
            <person name="Butler G."/>
            <person name="Rasmussen M.D."/>
            <person name="Lin M.F."/>
            <person name="Santos M.A."/>
            <person name="Sakthikumar S."/>
            <person name="Munro C.A."/>
            <person name="Rheinbay E."/>
            <person name="Grabherr M."/>
            <person name="Forche A."/>
            <person name="Reedy J.L."/>
            <person name="Agrafioti I."/>
            <person name="Arnaud M.B."/>
            <person name="Bates S."/>
            <person name="Brown A.J."/>
            <person name="Brunke S."/>
            <person name="Costanzo M.C."/>
            <person name="Fitzpatrick D.A."/>
            <person name="de Groot P.W."/>
            <person name="Harris D."/>
            <person name="Hoyer L.L."/>
            <person name="Hube B."/>
            <person name="Klis F.M."/>
            <person name="Kodira C."/>
            <person name="Lennard N."/>
            <person name="Logue M.E."/>
            <person name="Martin R."/>
            <person name="Neiman A.M."/>
            <person name="Nikolaou E."/>
            <person name="Quail M.A."/>
            <person name="Quinn J."/>
            <person name="Santos M.C."/>
            <person name="Schmitzberger F.F."/>
            <person name="Sherlock G."/>
            <person name="Shah P."/>
            <person name="Silverstein K.A."/>
            <person name="Skrzypek M.S."/>
            <person name="Soll D."/>
            <person name="Staggs R."/>
            <person name="Stansfield I."/>
            <person name="Stumpf M.P."/>
            <person name="Sudbery P.E."/>
            <person name="Srikantha T."/>
            <person name="Zeng Q."/>
            <person name="Berman J."/>
            <person name="Berriman M."/>
            <person name="Heitman J."/>
            <person name="Gow N.A."/>
            <person name="Lorenz M.C."/>
            <person name="Birren B.W."/>
            <person name="Kellis M."/>
            <person name="Cuomo C.A."/>
        </authorList>
    </citation>
    <scope>NUCLEOTIDE SEQUENCE [LARGE SCALE GENOMIC DNA]</scope>
    <source>
        <strain evidence="6">ATCC 11503 / BCRC 21390 / CBS 2605 / JCM 1781 / NBRC 1676 / NRRL YB-4239</strain>
    </source>
</reference>
<keyword evidence="3" id="KW-1133">Transmembrane helix</keyword>
<comment type="subcellular location">
    <subcellularLocation>
        <location evidence="1">Membrane</location>
        <topology evidence="1">Multi-pass membrane protein</topology>
    </subcellularLocation>
</comment>
<accession>A5E3A3</accession>
<organism evidence="5 6">
    <name type="scientific">Lodderomyces elongisporus (strain ATCC 11503 / CBS 2605 / JCM 1781 / NBRC 1676 / NRRL YB-4239)</name>
    <name type="common">Yeast</name>
    <name type="synonym">Saccharomyces elongisporus</name>
    <dbReference type="NCBI Taxonomy" id="379508"/>
    <lineage>
        <taxon>Eukaryota</taxon>
        <taxon>Fungi</taxon>
        <taxon>Dikarya</taxon>
        <taxon>Ascomycota</taxon>
        <taxon>Saccharomycotina</taxon>
        <taxon>Pichiomycetes</taxon>
        <taxon>Debaryomycetaceae</taxon>
        <taxon>Candida/Lodderomyces clade</taxon>
        <taxon>Lodderomyces</taxon>
    </lineage>
</organism>
<feature type="compositionally biased region" description="Acidic residues" evidence="2">
    <location>
        <begin position="214"/>
        <end position="243"/>
    </location>
</feature>
<evidence type="ECO:0000313" key="6">
    <source>
        <dbReference type="Proteomes" id="UP000001996"/>
    </source>
</evidence>
<proteinExistence type="predicted"/>
<dbReference type="GO" id="GO:0000329">
    <property type="term" value="C:fungal-type vacuole membrane"/>
    <property type="evidence" value="ECO:0007669"/>
    <property type="project" value="TreeGrafter"/>
</dbReference>
<dbReference type="EMBL" id="CH981528">
    <property type="protein sequence ID" value="EDK45911.1"/>
    <property type="molecule type" value="Genomic_DNA"/>
</dbReference>
<dbReference type="FunCoup" id="A5E3A3">
    <property type="interactions" value="140"/>
</dbReference>
<dbReference type="GO" id="GO:0022857">
    <property type="term" value="F:transmembrane transporter activity"/>
    <property type="evidence" value="ECO:0007669"/>
    <property type="project" value="InterPro"/>
</dbReference>